<evidence type="ECO:0000259" key="4">
    <source>
        <dbReference type="PROSITE" id="PS50043"/>
    </source>
</evidence>
<keyword evidence="7" id="KW-1185">Reference proteome</keyword>
<reference evidence="6 7" key="2">
    <citation type="submission" date="2019-09" db="EMBL/GenBank/DDBJ databases">
        <authorList>
            <person name="Jin C."/>
        </authorList>
    </citation>
    <scope>NUCLEOTIDE SEQUENCE [LARGE SCALE GENOMIC DNA]</scope>
    <source>
        <strain evidence="6 7">BN140078</strain>
    </source>
</reference>
<dbReference type="SMART" id="SM00448">
    <property type="entry name" value="REC"/>
    <property type="match status" value="1"/>
</dbReference>
<dbReference type="CDD" id="cd06170">
    <property type="entry name" value="LuxR_C_like"/>
    <property type="match status" value="1"/>
</dbReference>
<dbReference type="SUPFAM" id="SSF52172">
    <property type="entry name" value="CheY-like"/>
    <property type="match status" value="1"/>
</dbReference>
<dbReference type="PROSITE" id="PS00622">
    <property type="entry name" value="HTH_LUXR_1"/>
    <property type="match status" value="1"/>
</dbReference>
<gene>
    <name evidence="6" type="ORF">F0L74_13100</name>
</gene>
<dbReference type="PROSITE" id="PS50110">
    <property type="entry name" value="RESPONSE_REGULATORY"/>
    <property type="match status" value="1"/>
</dbReference>
<evidence type="ECO:0000256" key="2">
    <source>
        <dbReference type="ARBA" id="ARBA00023125"/>
    </source>
</evidence>
<dbReference type="Proteomes" id="UP000324611">
    <property type="component" value="Unassembled WGS sequence"/>
</dbReference>
<dbReference type="Pfam" id="PF00072">
    <property type="entry name" value="Response_reg"/>
    <property type="match status" value="1"/>
</dbReference>
<dbReference type="InterPro" id="IPR039420">
    <property type="entry name" value="WalR-like"/>
</dbReference>
<dbReference type="CDD" id="cd17535">
    <property type="entry name" value="REC_NarL-like"/>
    <property type="match status" value="1"/>
</dbReference>
<evidence type="ECO:0000313" key="6">
    <source>
        <dbReference type="EMBL" id="KAA2243430.1"/>
    </source>
</evidence>
<dbReference type="Pfam" id="PF00196">
    <property type="entry name" value="GerE"/>
    <property type="match status" value="1"/>
</dbReference>
<proteinExistence type="predicted"/>
<keyword evidence="2" id="KW-0238">DNA-binding</keyword>
<dbReference type="PANTHER" id="PTHR43214:SF43">
    <property type="entry name" value="TWO-COMPONENT RESPONSE REGULATOR"/>
    <property type="match status" value="1"/>
</dbReference>
<feature type="domain" description="HTH luxR-type" evidence="4">
    <location>
        <begin position="147"/>
        <end position="212"/>
    </location>
</feature>
<dbReference type="InterPro" id="IPR058245">
    <property type="entry name" value="NreC/VraR/RcsB-like_REC"/>
</dbReference>
<evidence type="ECO:0000256" key="1">
    <source>
        <dbReference type="ARBA" id="ARBA00022553"/>
    </source>
</evidence>
<protein>
    <submittedName>
        <fullName evidence="6">Response regulator transcription factor</fullName>
    </submittedName>
</protein>
<keyword evidence="1 3" id="KW-0597">Phosphoprotein</keyword>
<evidence type="ECO:0000313" key="7">
    <source>
        <dbReference type="Proteomes" id="UP000324611"/>
    </source>
</evidence>
<reference evidence="6 7" key="1">
    <citation type="submission" date="2019-09" db="EMBL/GenBank/DDBJ databases">
        <title>Chitinophaga ginsengihumi sp. nov., isolated from soil of ginseng rhizosphere.</title>
        <authorList>
            <person name="Lee J."/>
        </authorList>
    </citation>
    <scope>NUCLEOTIDE SEQUENCE [LARGE SCALE GENOMIC DNA]</scope>
    <source>
        <strain evidence="6 7">BN140078</strain>
    </source>
</reference>
<dbReference type="InterPro" id="IPR016032">
    <property type="entry name" value="Sig_transdc_resp-reg_C-effctor"/>
</dbReference>
<dbReference type="InterPro" id="IPR001789">
    <property type="entry name" value="Sig_transdc_resp-reg_receiver"/>
</dbReference>
<dbReference type="GO" id="GO:0006355">
    <property type="term" value="P:regulation of DNA-templated transcription"/>
    <property type="evidence" value="ECO:0007669"/>
    <property type="project" value="InterPro"/>
</dbReference>
<sequence>MKVRVAMFDDSSSIRNSIALLLGTDPLFELVGVFENAQNCVEDVLQCQPDVVLMDIEMPGVNGIEAVKSLKKEVPAVQILMQTVFEDEERIYESIIAGASGYVIKGQINTTLIDSIKDVLAGGAPMSPGIARKVFRVLQQNASKTEDKVVDYKLTPREKEIIACLVNGQSYKMIAGDLNISYETVRSHMKHIYEKLGVGSLTETVALAINQRIV</sequence>
<evidence type="ECO:0000256" key="3">
    <source>
        <dbReference type="PROSITE-ProRule" id="PRU00169"/>
    </source>
</evidence>
<comment type="caution">
    <text evidence="6">The sequence shown here is derived from an EMBL/GenBank/DDBJ whole genome shotgun (WGS) entry which is preliminary data.</text>
</comment>
<dbReference type="SMART" id="SM00421">
    <property type="entry name" value="HTH_LUXR"/>
    <property type="match status" value="1"/>
</dbReference>
<feature type="domain" description="Response regulatory" evidence="5">
    <location>
        <begin position="4"/>
        <end position="120"/>
    </location>
</feature>
<organism evidence="6 7">
    <name type="scientific">Chitinophaga agrisoli</name>
    <dbReference type="NCBI Taxonomy" id="2607653"/>
    <lineage>
        <taxon>Bacteria</taxon>
        <taxon>Pseudomonadati</taxon>
        <taxon>Bacteroidota</taxon>
        <taxon>Chitinophagia</taxon>
        <taxon>Chitinophagales</taxon>
        <taxon>Chitinophagaceae</taxon>
        <taxon>Chitinophaga</taxon>
    </lineage>
</organism>
<accession>A0A5B2VY07</accession>
<dbReference type="AlphaFoldDB" id="A0A5B2VY07"/>
<dbReference type="PANTHER" id="PTHR43214">
    <property type="entry name" value="TWO-COMPONENT RESPONSE REGULATOR"/>
    <property type="match status" value="1"/>
</dbReference>
<dbReference type="RefSeq" id="WP_149838305.1">
    <property type="nucleotide sequence ID" value="NZ_VUOC01000002.1"/>
</dbReference>
<dbReference type="GO" id="GO:0000160">
    <property type="term" value="P:phosphorelay signal transduction system"/>
    <property type="evidence" value="ECO:0007669"/>
    <property type="project" value="InterPro"/>
</dbReference>
<dbReference type="SUPFAM" id="SSF46894">
    <property type="entry name" value="C-terminal effector domain of the bipartite response regulators"/>
    <property type="match status" value="1"/>
</dbReference>
<evidence type="ECO:0000259" key="5">
    <source>
        <dbReference type="PROSITE" id="PS50110"/>
    </source>
</evidence>
<dbReference type="EMBL" id="VUOC01000002">
    <property type="protein sequence ID" value="KAA2243430.1"/>
    <property type="molecule type" value="Genomic_DNA"/>
</dbReference>
<dbReference type="InterPro" id="IPR011006">
    <property type="entry name" value="CheY-like_superfamily"/>
</dbReference>
<feature type="modified residue" description="4-aspartylphosphate" evidence="3">
    <location>
        <position position="55"/>
    </location>
</feature>
<name>A0A5B2VY07_9BACT</name>
<dbReference type="GO" id="GO:0003677">
    <property type="term" value="F:DNA binding"/>
    <property type="evidence" value="ECO:0007669"/>
    <property type="project" value="UniProtKB-KW"/>
</dbReference>
<dbReference type="PRINTS" id="PR00038">
    <property type="entry name" value="HTHLUXR"/>
</dbReference>
<dbReference type="Gene3D" id="3.40.50.2300">
    <property type="match status" value="1"/>
</dbReference>
<dbReference type="PROSITE" id="PS50043">
    <property type="entry name" value="HTH_LUXR_2"/>
    <property type="match status" value="1"/>
</dbReference>
<dbReference type="InterPro" id="IPR000792">
    <property type="entry name" value="Tscrpt_reg_LuxR_C"/>
</dbReference>